<name>A0A428NFQ6_9HYPO</name>
<accession>A0A428NFQ6</accession>
<reference evidence="1 2" key="1">
    <citation type="submission" date="2017-06" db="EMBL/GenBank/DDBJ databases">
        <title>Comparative genomic analysis of Ambrosia Fusariam Clade fungi.</title>
        <authorList>
            <person name="Stajich J.E."/>
            <person name="Carrillo J."/>
            <person name="Kijimoto T."/>
            <person name="Eskalen A."/>
            <person name="O'Donnell K."/>
            <person name="Kasson M."/>
        </authorList>
    </citation>
    <scope>NUCLEOTIDE SEQUENCE [LARGE SCALE GENOMIC DNA]</scope>
    <source>
        <strain evidence="1 2">NRRL62584</strain>
    </source>
</reference>
<comment type="caution">
    <text evidence="1">The sequence shown here is derived from an EMBL/GenBank/DDBJ whole genome shotgun (WGS) entry which is preliminary data.</text>
</comment>
<gene>
    <name evidence="1" type="ORF">CEP54_016290</name>
</gene>
<proteinExistence type="predicted"/>
<keyword evidence="2" id="KW-1185">Reference proteome</keyword>
<evidence type="ECO:0000313" key="1">
    <source>
        <dbReference type="EMBL" id="RSL39621.1"/>
    </source>
</evidence>
<evidence type="ECO:0000313" key="2">
    <source>
        <dbReference type="Proteomes" id="UP000288168"/>
    </source>
</evidence>
<sequence length="78" mass="8993">MASFFPSEARNPYPKQQYLHCVFSSAQFRSFRYEIKSLSLPDSQGIFCPIVVQLCKTIASCDRYAFRQQGHHTSSLIQ</sequence>
<protein>
    <submittedName>
        <fullName evidence="1">Uncharacterized protein</fullName>
    </submittedName>
</protein>
<organism evidence="1 2">
    <name type="scientific">Fusarium duplospermum</name>
    <dbReference type="NCBI Taxonomy" id="1325734"/>
    <lineage>
        <taxon>Eukaryota</taxon>
        <taxon>Fungi</taxon>
        <taxon>Dikarya</taxon>
        <taxon>Ascomycota</taxon>
        <taxon>Pezizomycotina</taxon>
        <taxon>Sordariomycetes</taxon>
        <taxon>Hypocreomycetidae</taxon>
        <taxon>Hypocreales</taxon>
        <taxon>Nectriaceae</taxon>
        <taxon>Fusarium</taxon>
        <taxon>Fusarium solani species complex</taxon>
    </lineage>
</organism>
<dbReference type="AlphaFoldDB" id="A0A428NFQ6"/>
<dbReference type="EMBL" id="NKCI01000602">
    <property type="protein sequence ID" value="RSL39621.1"/>
    <property type="molecule type" value="Genomic_DNA"/>
</dbReference>
<dbReference type="Proteomes" id="UP000288168">
    <property type="component" value="Unassembled WGS sequence"/>
</dbReference>